<feature type="transmembrane region" description="Helical" evidence="9">
    <location>
        <begin position="124"/>
        <end position="146"/>
    </location>
</feature>
<feature type="transmembrane region" description="Helical" evidence="9">
    <location>
        <begin position="301"/>
        <end position="325"/>
    </location>
</feature>
<dbReference type="InterPro" id="IPR050549">
    <property type="entry name" value="MFS_Trehalose_Transporter"/>
</dbReference>
<dbReference type="PANTHER" id="PTHR48021:SF1">
    <property type="entry name" value="GH07001P-RELATED"/>
    <property type="match status" value="1"/>
</dbReference>
<evidence type="ECO:0000259" key="10">
    <source>
        <dbReference type="PROSITE" id="PS50850"/>
    </source>
</evidence>
<evidence type="ECO:0000256" key="7">
    <source>
        <dbReference type="ARBA" id="ARBA00024348"/>
    </source>
</evidence>
<dbReference type="CDD" id="cd17358">
    <property type="entry name" value="MFS_GLUT6_8_Class3_like"/>
    <property type="match status" value="1"/>
</dbReference>
<feature type="transmembrane region" description="Helical" evidence="9">
    <location>
        <begin position="99"/>
        <end position="118"/>
    </location>
</feature>
<dbReference type="InterPro" id="IPR036259">
    <property type="entry name" value="MFS_trans_sf"/>
</dbReference>
<dbReference type="Gene3D" id="1.20.1250.20">
    <property type="entry name" value="MFS general substrate transporter like domains"/>
    <property type="match status" value="1"/>
</dbReference>
<dbReference type="RefSeq" id="XP_030766943.1">
    <property type="nucleotide sequence ID" value="XM_030911083.1"/>
</dbReference>
<name>A0A6J2YS78_SITOR</name>
<dbReference type="PROSITE" id="PS00217">
    <property type="entry name" value="SUGAR_TRANSPORT_2"/>
    <property type="match status" value="1"/>
</dbReference>
<dbReference type="InterPro" id="IPR003663">
    <property type="entry name" value="Sugar/inositol_transpt"/>
</dbReference>
<dbReference type="SUPFAM" id="SSF103473">
    <property type="entry name" value="MFS general substrate transporter"/>
    <property type="match status" value="1"/>
</dbReference>
<dbReference type="KEGG" id="soy:115890758"/>
<comment type="subcellular location">
    <subcellularLocation>
        <location evidence="1">Cell membrane</location>
        <topology evidence="1">Multi-pass membrane protein</topology>
    </subcellularLocation>
</comment>
<feature type="transmembrane region" description="Helical" evidence="9">
    <location>
        <begin position="332"/>
        <end position="353"/>
    </location>
</feature>
<dbReference type="AlphaFoldDB" id="A0A6J2YS78"/>
<feature type="domain" description="Major facilitator superfamily (MFS) profile" evidence="10">
    <location>
        <begin position="26"/>
        <end position="456"/>
    </location>
</feature>
<feature type="transmembrane region" description="Helical" evidence="9">
    <location>
        <begin position="401"/>
        <end position="422"/>
    </location>
</feature>
<evidence type="ECO:0000256" key="5">
    <source>
        <dbReference type="ARBA" id="ARBA00023136"/>
    </source>
</evidence>
<reference evidence="12" key="1">
    <citation type="submission" date="2025-08" db="UniProtKB">
        <authorList>
            <consortium name="RefSeq"/>
        </authorList>
    </citation>
    <scope>IDENTIFICATION</scope>
    <source>
        <tissue evidence="12">Gonads</tissue>
    </source>
</reference>
<gene>
    <name evidence="12" type="primary">LOC115890758</name>
</gene>
<keyword evidence="4 9" id="KW-1133">Transmembrane helix</keyword>
<feature type="transmembrane region" description="Helical" evidence="9">
    <location>
        <begin position="268"/>
        <end position="289"/>
    </location>
</feature>
<feature type="transmembrane region" description="Helical" evidence="9">
    <location>
        <begin position="158"/>
        <end position="180"/>
    </location>
</feature>
<evidence type="ECO:0000256" key="6">
    <source>
        <dbReference type="ARBA" id="ARBA00023180"/>
    </source>
</evidence>
<evidence type="ECO:0000256" key="2">
    <source>
        <dbReference type="ARBA" id="ARBA00022475"/>
    </source>
</evidence>
<feature type="transmembrane region" description="Helical" evidence="9">
    <location>
        <begin position="31"/>
        <end position="50"/>
    </location>
</feature>
<keyword evidence="11" id="KW-1185">Reference proteome</keyword>
<evidence type="ECO:0000256" key="8">
    <source>
        <dbReference type="RuleBase" id="RU003346"/>
    </source>
</evidence>
<keyword evidence="5 9" id="KW-0472">Membrane</keyword>
<dbReference type="InterPro" id="IPR044775">
    <property type="entry name" value="MFS_ERD6/Tret1-like"/>
</dbReference>
<dbReference type="GO" id="GO:0051119">
    <property type="term" value="F:sugar transmembrane transporter activity"/>
    <property type="evidence" value="ECO:0007669"/>
    <property type="project" value="InterPro"/>
</dbReference>
<dbReference type="GeneID" id="115890758"/>
<evidence type="ECO:0000256" key="3">
    <source>
        <dbReference type="ARBA" id="ARBA00022692"/>
    </source>
</evidence>
<feature type="transmembrane region" description="Helical" evidence="9">
    <location>
        <begin position="428"/>
        <end position="452"/>
    </location>
</feature>
<dbReference type="FunFam" id="1.20.1250.20:FF:000055">
    <property type="entry name" value="Facilitated trehalose transporter Tret1-2 homolog"/>
    <property type="match status" value="1"/>
</dbReference>
<dbReference type="PROSITE" id="PS50850">
    <property type="entry name" value="MFS"/>
    <property type="match status" value="1"/>
</dbReference>
<dbReference type="InterPro" id="IPR005829">
    <property type="entry name" value="Sugar_transporter_CS"/>
</dbReference>
<dbReference type="Proteomes" id="UP000504635">
    <property type="component" value="Unplaced"/>
</dbReference>
<organism evidence="11 12">
    <name type="scientific">Sitophilus oryzae</name>
    <name type="common">Rice weevil</name>
    <name type="synonym">Curculio oryzae</name>
    <dbReference type="NCBI Taxonomy" id="7048"/>
    <lineage>
        <taxon>Eukaryota</taxon>
        <taxon>Metazoa</taxon>
        <taxon>Ecdysozoa</taxon>
        <taxon>Arthropoda</taxon>
        <taxon>Hexapoda</taxon>
        <taxon>Insecta</taxon>
        <taxon>Pterygota</taxon>
        <taxon>Neoptera</taxon>
        <taxon>Endopterygota</taxon>
        <taxon>Coleoptera</taxon>
        <taxon>Polyphaga</taxon>
        <taxon>Cucujiformia</taxon>
        <taxon>Curculionidae</taxon>
        <taxon>Dryophthorinae</taxon>
        <taxon>Sitophilus</taxon>
    </lineage>
</organism>
<dbReference type="PANTHER" id="PTHR48021">
    <property type="match status" value="1"/>
</dbReference>
<keyword evidence="2" id="KW-1003">Cell membrane</keyword>
<sequence length="490" mass="53138">MTRPVLLTENSRSVLVSSGGENVNPRSLPQFVGAFVSTFSAVCLGMVFTWTSPALPVMESEVGISKSQGAWIGSLVTLGAFVGAIPAGPLAQVFGRKRFLQMIIIPLFFSWIFIAYFYDLIFIVYLARFVAGFAGGAISVTAPMYVAEIAHISIRGTLGTFFQVQITIGILLAYLLGGVISDLRTLSLISSVFPLVFLLSFSFIPESPVYLSSKNQMDEANDSLVWFRGDEYDVEDELVKIIDDIEEAKKNESKLSDFFNCKATFKGLIISFGLMIFQQLSGVNAVLFYANDIFKRSGGSISPGASSILVGVVQVVATLCSTLLIDKAGRKILLILSDFVMCLALVALGLFFYFDETHDLSDYSFIPLISIASFIVFFSIGLGPIPWMIMGEIFLPKVKGTASSMSASLNWFLAFMVTNQFSNLVDCFGIGITFLVFGVICGVGTVFITILVPETKGKSIEEVSDLLLGLKRAPVGGLSNGNCDKMTTVI</sequence>
<evidence type="ECO:0000313" key="11">
    <source>
        <dbReference type="Proteomes" id="UP000504635"/>
    </source>
</evidence>
<accession>A0A6J2YS78</accession>
<proteinExistence type="inferred from homology"/>
<comment type="similarity">
    <text evidence="7">Belongs to the major facilitator superfamily. Sugar transporter (TC 2.A.1.1) family. Trehalose transporter subfamily.</text>
</comment>
<dbReference type="Pfam" id="PF00083">
    <property type="entry name" value="Sugar_tr"/>
    <property type="match status" value="1"/>
</dbReference>
<dbReference type="NCBIfam" id="TIGR00879">
    <property type="entry name" value="SP"/>
    <property type="match status" value="1"/>
</dbReference>
<dbReference type="PRINTS" id="PR00171">
    <property type="entry name" value="SUGRTRNSPORT"/>
</dbReference>
<evidence type="ECO:0000256" key="1">
    <source>
        <dbReference type="ARBA" id="ARBA00004651"/>
    </source>
</evidence>
<feature type="transmembrane region" description="Helical" evidence="9">
    <location>
        <begin position="70"/>
        <end position="87"/>
    </location>
</feature>
<evidence type="ECO:0000256" key="9">
    <source>
        <dbReference type="SAM" id="Phobius"/>
    </source>
</evidence>
<keyword evidence="6" id="KW-0325">Glycoprotein</keyword>
<dbReference type="InterPro" id="IPR020846">
    <property type="entry name" value="MFS_dom"/>
</dbReference>
<dbReference type="InParanoid" id="A0A6J2YS78"/>
<evidence type="ECO:0000256" key="4">
    <source>
        <dbReference type="ARBA" id="ARBA00022989"/>
    </source>
</evidence>
<feature type="transmembrane region" description="Helical" evidence="9">
    <location>
        <begin position="365"/>
        <end position="389"/>
    </location>
</feature>
<keyword evidence="3 9" id="KW-0812">Transmembrane</keyword>
<dbReference type="OrthoDB" id="6612291at2759"/>
<dbReference type="GO" id="GO:0005886">
    <property type="term" value="C:plasma membrane"/>
    <property type="evidence" value="ECO:0007669"/>
    <property type="project" value="UniProtKB-SubCell"/>
</dbReference>
<dbReference type="InterPro" id="IPR005828">
    <property type="entry name" value="MFS_sugar_transport-like"/>
</dbReference>
<feature type="transmembrane region" description="Helical" evidence="9">
    <location>
        <begin position="186"/>
        <end position="204"/>
    </location>
</feature>
<keyword evidence="8" id="KW-0813">Transport</keyword>
<evidence type="ECO:0000313" key="12">
    <source>
        <dbReference type="RefSeq" id="XP_030766943.1"/>
    </source>
</evidence>
<protein>
    <submittedName>
        <fullName evidence="12">Facilitated trehalose transporter Tret1-like</fullName>
    </submittedName>
</protein>